<dbReference type="InterPro" id="IPR039567">
    <property type="entry name" value="Gly-zipper"/>
</dbReference>
<evidence type="ECO:0000313" key="3">
    <source>
        <dbReference type="EMBL" id="RCH56608.1"/>
    </source>
</evidence>
<dbReference type="AlphaFoldDB" id="A0A367GTV7"/>
<keyword evidence="1" id="KW-0732">Signal</keyword>
<dbReference type="Pfam" id="PF13488">
    <property type="entry name" value="Gly-zipper_Omp"/>
    <property type="match status" value="1"/>
</dbReference>
<evidence type="ECO:0000313" key="4">
    <source>
        <dbReference type="Proteomes" id="UP000253209"/>
    </source>
</evidence>
<gene>
    <name evidence="3" type="ORF">DJ568_01745</name>
</gene>
<feature type="domain" description="Glycine zipper" evidence="2">
    <location>
        <begin position="38"/>
        <end position="77"/>
    </location>
</feature>
<comment type="caution">
    <text evidence="3">The sequence shown here is derived from an EMBL/GenBank/DDBJ whole genome shotgun (WGS) entry which is preliminary data.</text>
</comment>
<evidence type="ECO:0000256" key="1">
    <source>
        <dbReference type="SAM" id="SignalP"/>
    </source>
</evidence>
<sequence>MKKFAICTSLAMALLLSAGETASAQQTPKKDISPQGKGAIIGGAGGAVVGGIVGGNVKGALIGGALGAGTGYVIGNEKRMNKEKKAATYKKSTVKKNQ</sequence>
<feature type="signal peptide" evidence="1">
    <location>
        <begin position="1"/>
        <end position="24"/>
    </location>
</feature>
<organism evidence="3 4">
    <name type="scientific">Mucilaginibacter hurinus</name>
    <dbReference type="NCBI Taxonomy" id="2201324"/>
    <lineage>
        <taxon>Bacteria</taxon>
        <taxon>Pseudomonadati</taxon>
        <taxon>Bacteroidota</taxon>
        <taxon>Sphingobacteriia</taxon>
        <taxon>Sphingobacteriales</taxon>
        <taxon>Sphingobacteriaceae</taxon>
        <taxon>Mucilaginibacter</taxon>
    </lineage>
</organism>
<feature type="chain" id="PRO_5016869164" description="Glycine zipper domain-containing protein" evidence="1">
    <location>
        <begin position="25"/>
        <end position="98"/>
    </location>
</feature>
<proteinExistence type="predicted"/>
<dbReference type="EMBL" id="QGDC01000001">
    <property type="protein sequence ID" value="RCH56608.1"/>
    <property type="molecule type" value="Genomic_DNA"/>
</dbReference>
<keyword evidence="4" id="KW-1185">Reference proteome</keyword>
<name>A0A367GTV7_9SPHI</name>
<reference evidence="3 4" key="1">
    <citation type="submission" date="2018-05" db="EMBL/GenBank/DDBJ databases">
        <title>Mucilaginibacter hurinus sp. nov., isolated from briquette warehouse soil.</title>
        <authorList>
            <person name="Choi L."/>
        </authorList>
    </citation>
    <scope>NUCLEOTIDE SEQUENCE [LARGE SCALE GENOMIC DNA]</scope>
    <source>
        <strain evidence="3 4">ZR32</strain>
    </source>
</reference>
<dbReference type="Proteomes" id="UP000253209">
    <property type="component" value="Unassembled WGS sequence"/>
</dbReference>
<dbReference type="RefSeq" id="WP_114003505.1">
    <property type="nucleotide sequence ID" value="NZ_QGDC01000001.1"/>
</dbReference>
<evidence type="ECO:0000259" key="2">
    <source>
        <dbReference type="Pfam" id="PF13488"/>
    </source>
</evidence>
<accession>A0A367GTV7</accession>
<protein>
    <recommendedName>
        <fullName evidence="2">Glycine zipper domain-containing protein</fullName>
    </recommendedName>
</protein>